<dbReference type="InterPro" id="IPR001646">
    <property type="entry name" value="5peptide_repeat"/>
</dbReference>
<keyword evidence="1" id="KW-0812">Transmembrane</keyword>
<reference evidence="2 3" key="1">
    <citation type="submission" date="2018-07" db="EMBL/GenBank/DDBJ databases">
        <title>Genomic Encyclopedia of Type Strains, Phase III (KMG-III): the genomes of soil and plant-associated and newly described type strains.</title>
        <authorList>
            <person name="Whitman W."/>
        </authorList>
    </citation>
    <scope>NUCLEOTIDE SEQUENCE [LARGE SCALE GENOMIC DNA]</scope>
    <source>
        <strain evidence="2 3">CECT 7948</strain>
    </source>
</reference>
<name>A0A3D9N8T9_9FLAO</name>
<keyword evidence="1" id="KW-1133">Transmembrane helix</keyword>
<dbReference type="PANTHER" id="PTHR14136:SF17">
    <property type="entry name" value="BTB_POZ DOMAIN-CONTAINING PROTEIN KCTD9"/>
    <property type="match status" value="1"/>
</dbReference>
<dbReference type="InterPro" id="IPR051082">
    <property type="entry name" value="Pentapeptide-BTB/POZ_domain"/>
</dbReference>
<feature type="transmembrane region" description="Helical" evidence="1">
    <location>
        <begin position="49"/>
        <end position="68"/>
    </location>
</feature>
<dbReference type="AlphaFoldDB" id="A0A3D9N8T9"/>
<accession>A0A3D9N8T9</accession>
<keyword evidence="3" id="KW-1185">Reference proteome</keyword>
<dbReference type="EMBL" id="QREI01000001">
    <property type="protein sequence ID" value="REE27700.1"/>
    <property type="molecule type" value="Genomic_DNA"/>
</dbReference>
<dbReference type="Gene3D" id="2.160.20.80">
    <property type="entry name" value="E3 ubiquitin-protein ligase SopA"/>
    <property type="match status" value="1"/>
</dbReference>
<dbReference type="Pfam" id="PF13599">
    <property type="entry name" value="Pentapeptide_4"/>
    <property type="match status" value="1"/>
</dbReference>
<dbReference type="PANTHER" id="PTHR14136">
    <property type="entry name" value="BTB_POZ DOMAIN-CONTAINING PROTEIN KCTD9"/>
    <property type="match status" value="1"/>
</dbReference>
<sequence>MKKIVKLIPIIVILLTIALCVSNWNLIRLKFEDFSHYLFPGDSDGKGELFKIILSVFGAIAVVYGLYISLRRAKAMESGVEKQSESIDNQSKQLELSRKSQIDERFKNAIEHLGSDKEPIILGGIAELHQIAKENKTNYSEVVFNILCSYIKSTADVYTKKADDINHRALQTIVNYLFKKNSNSTYNNLVGNLSYTNLNGLDLTDCNFQNYNLSSCYLPNLNGSNLKLSKLSNSILRTSKLIDVDFSQSDLMFTTFHYCEIKNSIFSGSEISKTVFLECEIEDVEFDNVNFFYDVNFSSSYLKNISIDNCSIVSGDFSCSHIEKIAFSKLELFGSCDFRAASFHEVIINNVITSSKFNGANYDINENPQLYDRRLKARVGKPSELNIVGVQYGKNETGILTEADCMEIELKIKNLEKWEIAKNKTRK</sequence>
<protein>
    <submittedName>
        <fullName evidence="2">Pentapeptide repeat protein</fullName>
    </submittedName>
</protein>
<feature type="transmembrane region" description="Helical" evidence="1">
    <location>
        <begin position="7"/>
        <end position="29"/>
    </location>
</feature>
<organism evidence="2 3">
    <name type="scientific">Winogradskyella pacifica</name>
    <dbReference type="NCBI Taxonomy" id="664642"/>
    <lineage>
        <taxon>Bacteria</taxon>
        <taxon>Pseudomonadati</taxon>
        <taxon>Bacteroidota</taxon>
        <taxon>Flavobacteriia</taxon>
        <taxon>Flavobacteriales</taxon>
        <taxon>Flavobacteriaceae</taxon>
        <taxon>Winogradskyella</taxon>
    </lineage>
</organism>
<dbReference type="SUPFAM" id="SSF141571">
    <property type="entry name" value="Pentapeptide repeat-like"/>
    <property type="match status" value="1"/>
</dbReference>
<comment type="caution">
    <text evidence="2">The sequence shown here is derived from an EMBL/GenBank/DDBJ whole genome shotgun (WGS) entry which is preliminary data.</text>
</comment>
<dbReference type="Proteomes" id="UP000256919">
    <property type="component" value="Unassembled WGS sequence"/>
</dbReference>
<gene>
    <name evidence="2" type="ORF">DFQ09_101537</name>
</gene>
<evidence type="ECO:0000256" key="1">
    <source>
        <dbReference type="SAM" id="Phobius"/>
    </source>
</evidence>
<dbReference type="Pfam" id="PF00805">
    <property type="entry name" value="Pentapeptide"/>
    <property type="match status" value="1"/>
</dbReference>
<dbReference type="RefSeq" id="WP_115808034.1">
    <property type="nucleotide sequence ID" value="NZ_QREI01000001.1"/>
</dbReference>
<keyword evidence="1" id="KW-0472">Membrane</keyword>
<evidence type="ECO:0000313" key="3">
    <source>
        <dbReference type="Proteomes" id="UP000256919"/>
    </source>
</evidence>
<proteinExistence type="predicted"/>
<dbReference type="OrthoDB" id="1450779at2"/>
<evidence type="ECO:0000313" key="2">
    <source>
        <dbReference type="EMBL" id="REE27700.1"/>
    </source>
</evidence>